<dbReference type="InterPro" id="IPR037004">
    <property type="entry name" value="Exonuc_VII_ssu_sf"/>
</dbReference>
<dbReference type="EC" id="3.1.11.6" evidence="6"/>
<dbReference type="Pfam" id="PF02609">
    <property type="entry name" value="Exonuc_VII_S"/>
    <property type="match status" value="1"/>
</dbReference>
<dbReference type="HAMAP" id="MF_00337">
    <property type="entry name" value="Exonuc_7_S"/>
    <property type="match status" value="1"/>
</dbReference>
<dbReference type="InterPro" id="IPR003761">
    <property type="entry name" value="Exonuc_VII_S"/>
</dbReference>
<dbReference type="RefSeq" id="WP_290259493.1">
    <property type="nucleotide sequence ID" value="NZ_JAUFQG010000004.1"/>
</dbReference>
<dbReference type="Proteomes" id="UP001595840">
    <property type="component" value="Unassembled WGS sequence"/>
</dbReference>
<evidence type="ECO:0000256" key="3">
    <source>
        <dbReference type="ARBA" id="ARBA00022722"/>
    </source>
</evidence>
<comment type="subunit">
    <text evidence="6">Heterooligomer composed of large and small subunits.</text>
</comment>
<dbReference type="PIRSF" id="PIRSF006488">
    <property type="entry name" value="Exonuc_VII_S"/>
    <property type="match status" value="1"/>
</dbReference>
<dbReference type="PANTHER" id="PTHR34137:SF1">
    <property type="entry name" value="EXODEOXYRIBONUCLEASE 7 SMALL SUBUNIT"/>
    <property type="match status" value="1"/>
</dbReference>
<keyword evidence="5 6" id="KW-0269">Exonuclease</keyword>
<dbReference type="NCBIfam" id="NF002140">
    <property type="entry name" value="PRK00977.1-4"/>
    <property type="match status" value="1"/>
</dbReference>
<keyword evidence="2 6" id="KW-0963">Cytoplasm</keyword>
<organism evidence="7 8">
    <name type="scientific">Simiduia curdlanivorans</name>
    <dbReference type="NCBI Taxonomy" id="1492769"/>
    <lineage>
        <taxon>Bacteria</taxon>
        <taxon>Pseudomonadati</taxon>
        <taxon>Pseudomonadota</taxon>
        <taxon>Gammaproteobacteria</taxon>
        <taxon>Cellvibrionales</taxon>
        <taxon>Cellvibrionaceae</taxon>
        <taxon>Simiduia</taxon>
    </lineage>
</organism>
<reference evidence="8" key="1">
    <citation type="journal article" date="2019" name="Int. J. Syst. Evol. Microbiol.">
        <title>The Global Catalogue of Microorganisms (GCM) 10K type strain sequencing project: providing services to taxonomists for standard genome sequencing and annotation.</title>
        <authorList>
            <consortium name="The Broad Institute Genomics Platform"/>
            <consortium name="The Broad Institute Genome Sequencing Center for Infectious Disease"/>
            <person name="Wu L."/>
            <person name="Ma J."/>
        </authorList>
    </citation>
    <scope>NUCLEOTIDE SEQUENCE [LARGE SCALE GENOMIC DNA]</scope>
    <source>
        <strain evidence="8">CECT 8570</strain>
    </source>
</reference>
<sequence length="81" mass="9068">MASRKKPQDFEQSLAALEALVAKMEKGDLSLEDSLKAFEEGVQLTRECQARLQAAEQRVQVLLAQNGDVRYENLDGSEQED</sequence>
<dbReference type="Gene3D" id="1.10.287.1040">
    <property type="entry name" value="Exonuclease VII, small subunit"/>
    <property type="match status" value="1"/>
</dbReference>
<name>A0ABV8V274_9GAMM</name>
<dbReference type="SUPFAM" id="SSF116842">
    <property type="entry name" value="XseB-like"/>
    <property type="match status" value="1"/>
</dbReference>
<dbReference type="GO" id="GO:0008855">
    <property type="term" value="F:exodeoxyribonuclease VII activity"/>
    <property type="evidence" value="ECO:0007669"/>
    <property type="project" value="UniProtKB-EC"/>
</dbReference>
<comment type="caution">
    <text evidence="7">The sequence shown here is derived from an EMBL/GenBank/DDBJ whole genome shotgun (WGS) entry which is preliminary data.</text>
</comment>
<comment type="similarity">
    <text evidence="1 6">Belongs to the XseB family.</text>
</comment>
<protein>
    <recommendedName>
        <fullName evidence="6">Exodeoxyribonuclease 7 small subunit</fullName>
        <ecNumber evidence="6">3.1.11.6</ecNumber>
    </recommendedName>
    <alternativeName>
        <fullName evidence="6">Exodeoxyribonuclease VII small subunit</fullName>
        <shortName evidence="6">Exonuclease VII small subunit</shortName>
    </alternativeName>
</protein>
<evidence type="ECO:0000313" key="8">
    <source>
        <dbReference type="Proteomes" id="UP001595840"/>
    </source>
</evidence>
<gene>
    <name evidence="6" type="primary">xseB</name>
    <name evidence="7" type="ORF">ACFOX3_04620</name>
</gene>
<evidence type="ECO:0000256" key="6">
    <source>
        <dbReference type="HAMAP-Rule" id="MF_00337"/>
    </source>
</evidence>
<dbReference type="PANTHER" id="PTHR34137">
    <property type="entry name" value="EXODEOXYRIBONUCLEASE 7 SMALL SUBUNIT"/>
    <property type="match status" value="1"/>
</dbReference>
<comment type="subcellular location">
    <subcellularLocation>
        <location evidence="6">Cytoplasm</location>
    </subcellularLocation>
</comment>
<dbReference type="EMBL" id="JBHSCX010000003">
    <property type="protein sequence ID" value="MFC4361574.1"/>
    <property type="molecule type" value="Genomic_DNA"/>
</dbReference>
<proteinExistence type="inferred from homology"/>
<evidence type="ECO:0000256" key="2">
    <source>
        <dbReference type="ARBA" id="ARBA00022490"/>
    </source>
</evidence>
<comment type="function">
    <text evidence="6">Bidirectionally degrades single-stranded DNA into large acid-insoluble oligonucleotides, which are then degraded further into small acid-soluble oligonucleotides.</text>
</comment>
<keyword evidence="4 6" id="KW-0378">Hydrolase</keyword>
<evidence type="ECO:0000256" key="1">
    <source>
        <dbReference type="ARBA" id="ARBA00009998"/>
    </source>
</evidence>
<keyword evidence="8" id="KW-1185">Reference proteome</keyword>
<comment type="catalytic activity">
    <reaction evidence="6">
        <text>Exonucleolytic cleavage in either 5'- to 3'- or 3'- to 5'-direction to yield nucleoside 5'-phosphates.</text>
        <dbReference type="EC" id="3.1.11.6"/>
    </reaction>
</comment>
<evidence type="ECO:0000313" key="7">
    <source>
        <dbReference type="EMBL" id="MFC4361574.1"/>
    </source>
</evidence>
<dbReference type="NCBIfam" id="TIGR01280">
    <property type="entry name" value="xseB"/>
    <property type="match status" value="1"/>
</dbReference>
<accession>A0ABV8V274</accession>
<evidence type="ECO:0000256" key="4">
    <source>
        <dbReference type="ARBA" id="ARBA00022801"/>
    </source>
</evidence>
<evidence type="ECO:0000256" key="5">
    <source>
        <dbReference type="ARBA" id="ARBA00022839"/>
    </source>
</evidence>
<keyword evidence="3 6" id="KW-0540">Nuclease</keyword>